<dbReference type="GO" id="GO:0019815">
    <property type="term" value="C:B cell receptor complex"/>
    <property type="evidence" value="ECO:0007669"/>
    <property type="project" value="TreeGrafter"/>
</dbReference>
<keyword evidence="2" id="KW-0812">Transmembrane</keyword>
<sequence length="237" mass="26983">MSSKRVFESLSGLLEKMAFTLVIFLGFWAAVANANLEDLELEADKPLMRVALSQEATIHCCYNWTKKHNTLWIINIHTSNNTKITKTVNLTDSRMKSSNESNCHLLYFKDVRLNDTGLYQCQLTRDSLTIFTHGTFLQVYIPLQKTLNLSESVKNSIITAEGVLLLMCVLIPGTMLLCKSKRLKELEKKKGREEENIYEGLNLDDCNSAYHQIQRTNQQGPYQDVASCGEDIQLEKP</sequence>
<gene>
    <name evidence="5" type="primary">cd79a</name>
</gene>
<dbReference type="AlphaFoldDB" id="A0A6P6R4L6"/>
<dbReference type="GeneID" id="113116661"/>
<keyword evidence="2" id="KW-0472">Membrane</keyword>
<dbReference type="CTD" id="973"/>
<name>A0A6P6R4L6_CARAU</name>
<keyword evidence="2" id="KW-1133">Transmembrane helix</keyword>
<feature type="domain" description="Immunoglobulin" evidence="3">
    <location>
        <begin position="45"/>
        <end position="140"/>
    </location>
</feature>
<keyword evidence="4" id="KW-1185">Reference proteome</keyword>
<evidence type="ECO:0000313" key="4">
    <source>
        <dbReference type="Proteomes" id="UP000515129"/>
    </source>
</evidence>
<accession>A0A6P6R4L6</accession>
<dbReference type="Proteomes" id="UP000515129">
    <property type="component" value="Chromosome 16"/>
</dbReference>
<feature type="transmembrane region" description="Helical" evidence="2">
    <location>
        <begin position="157"/>
        <end position="178"/>
    </location>
</feature>
<dbReference type="InterPro" id="IPR013783">
    <property type="entry name" value="Ig-like_fold"/>
</dbReference>
<evidence type="ECO:0000256" key="2">
    <source>
        <dbReference type="SAM" id="Phobius"/>
    </source>
</evidence>
<dbReference type="OrthoDB" id="8915525at2759"/>
<evidence type="ECO:0000259" key="3">
    <source>
        <dbReference type="SMART" id="SM00409"/>
    </source>
</evidence>
<protein>
    <submittedName>
        <fullName evidence="5">B-cell antigen receptor complex-associated protein alpha chain</fullName>
    </submittedName>
</protein>
<dbReference type="KEGG" id="caua:113116661"/>
<organism evidence="4 5">
    <name type="scientific">Carassius auratus</name>
    <name type="common">Goldfish</name>
    <dbReference type="NCBI Taxonomy" id="7957"/>
    <lineage>
        <taxon>Eukaryota</taxon>
        <taxon>Metazoa</taxon>
        <taxon>Chordata</taxon>
        <taxon>Craniata</taxon>
        <taxon>Vertebrata</taxon>
        <taxon>Euteleostomi</taxon>
        <taxon>Actinopterygii</taxon>
        <taxon>Neopterygii</taxon>
        <taxon>Teleostei</taxon>
        <taxon>Ostariophysi</taxon>
        <taxon>Cypriniformes</taxon>
        <taxon>Cyprinidae</taxon>
        <taxon>Cyprininae</taxon>
        <taxon>Carassius</taxon>
    </lineage>
</organism>
<dbReference type="PANTHER" id="PTHR14334:SF1">
    <property type="entry name" value="B-CELL ANTIGEN RECEPTOR COMPLEX-ASSOCIATED PROTEIN ALPHA CHAIN"/>
    <property type="match status" value="1"/>
</dbReference>
<dbReference type="GO" id="GO:0009897">
    <property type="term" value="C:external side of plasma membrane"/>
    <property type="evidence" value="ECO:0007669"/>
    <property type="project" value="TreeGrafter"/>
</dbReference>
<evidence type="ECO:0000313" key="5">
    <source>
        <dbReference type="RefSeq" id="XP_026140724.1"/>
    </source>
</evidence>
<dbReference type="SUPFAM" id="SSF48726">
    <property type="entry name" value="Immunoglobulin"/>
    <property type="match status" value="1"/>
</dbReference>
<dbReference type="Gene3D" id="2.60.40.10">
    <property type="entry name" value="Immunoglobulins"/>
    <property type="match status" value="1"/>
</dbReference>
<proteinExistence type="predicted"/>
<keyword evidence="5" id="KW-0675">Receptor</keyword>
<dbReference type="InterPro" id="IPR003599">
    <property type="entry name" value="Ig_sub"/>
</dbReference>
<keyword evidence="1" id="KW-0393">Immunoglobulin domain</keyword>
<dbReference type="InterPro" id="IPR036179">
    <property type="entry name" value="Ig-like_dom_sf"/>
</dbReference>
<evidence type="ECO:0000256" key="1">
    <source>
        <dbReference type="ARBA" id="ARBA00023319"/>
    </source>
</evidence>
<reference evidence="5" key="1">
    <citation type="submission" date="2025-08" db="UniProtKB">
        <authorList>
            <consortium name="RefSeq"/>
        </authorList>
    </citation>
    <scope>IDENTIFICATION</scope>
    <source>
        <strain evidence="5">Wakin</strain>
        <tissue evidence="5">Muscle</tissue>
    </source>
</reference>
<dbReference type="GO" id="GO:0030183">
    <property type="term" value="P:B cell differentiation"/>
    <property type="evidence" value="ECO:0007669"/>
    <property type="project" value="TreeGrafter"/>
</dbReference>
<dbReference type="SMART" id="SM00409">
    <property type="entry name" value="IG"/>
    <property type="match status" value="1"/>
</dbReference>
<dbReference type="GO" id="GO:0050853">
    <property type="term" value="P:B cell receptor signaling pathway"/>
    <property type="evidence" value="ECO:0007669"/>
    <property type="project" value="TreeGrafter"/>
</dbReference>
<dbReference type="RefSeq" id="XP_026140724.1">
    <property type="nucleotide sequence ID" value="XM_026284939.1"/>
</dbReference>
<dbReference type="PANTHER" id="PTHR14334">
    <property type="entry name" value="B-CELL ANTIGEN RECEPTOR COMPLEX-ASSOCIATED PROTEIN"/>
    <property type="match status" value="1"/>
</dbReference>